<gene>
    <name evidence="2" type="ORF">METZ01_LOCUS62235</name>
</gene>
<protein>
    <submittedName>
        <fullName evidence="2">Uncharacterized protein</fullName>
    </submittedName>
</protein>
<organism evidence="2">
    <name type="scientific">marine metagenome</name>
    <dbReference type="NCBI Taxonomy" id="408172"/>
    <lineage>
        <taxon>unclassified sequences</taxon>
        <taxon>metagenomes</taxon>
        <taxon>ecological metagenomes</taxon>
    </lineage>
</organism>
<sequence length="27" mass="3091">WQIICRPDKQKPATGQTRSRLETSYGA</sequence>
<accession>A0A381T1F7</accession>
<feature type="non-terminal residue" evidence="2">
    <location>
        <position position="1"/>
    </location>
</feature>
<name>A0A381T1F7_9ZZZZ</name>
<evidence type="ECO:0000313" key="2">
    <source>
        <dbReference type="EMBL" id="SVA09381.1"/>
    </source>
</evidence>
<reference evidence="2" key="1">
    <citation type="submission" date="2018-05" db="EMBL/GenBank/DDBJ databases">
        <authorList>
            <person name="Lanie J.A."/>
            <person name="Ng W.-L."/>
            <person name="Kazmierczak K.M."/>
            <person name="Andrzejewski T.M."/>
            <person name="Davidsen T.M."/>
            <person name="Wayne K.J."/>
            <person name="Tettelin H."/>
            <person name="Glass J.I."/>
            <person name="Rusch D."/>
            <person name="Podicherti R."/>
            <person name="Tsui H.-C.T."/>
            <person name="Winkler M.E."/>
        </authorList>
    </citation>
    <scope>NUCLEOTIDE SEQUENCE</scope>
</reference>
<dbReference type="EMBL" id="UINC01003804">
    <property type="protein sequence ID" value="SVA09381.1"/>
    <property type="molecule type" value="Genomic_DNA"/>
</dbReference>
<feature type="compositionally biased region" description="Basic and acidic residues" evidence="1">
    <location>
        <begin position="1"/>
        <end position="11"/>
    </location>
</feature>
<evidence type="ECO:0000256" key="1">
    <source>
        <dbReference type="SAM" id="MobiDB-lite"/>
    </source>
</evidence>
<dbReference type="AlphaFoldDB" id="A0A381T1F7"/>
<proteinExistence type="predicted"/>
<feature type="region of interest" description="Disordered" evidence="1">
    <location>
        <begin position="1"/>
        <end position="27"/>
    </location>
</feature>